<accession>A0AAV5VFE3</accession>
<dbReference type="Proteomes" id="UP001432322">
    <property type="component" value="Unassembled WGS sequence"/>
</dbReference>
<name>A0AAV5VFE3_9BILA</name>
<feature type="non-terminal residue" evidence="1">
    <location>
        <position position="1"/>
    </location>
</feature>
<feature type="non-terminal residue" evidence="1">
    <location>
        <position position="83"/>
    </location>
</feature>
<organism evidence="1 2">
    <name type="scientific">Pristionchus fissidentatus</name>
    <dbReference type="NCBI Taxonomy" id="1538716"/>
    <lineage>
        <taxon>Eukaryota</taxon>
        <taxon>Metazoa</taxon>
        <taxon>Ecdysozoa</taxon>
        <taxon>Nematoda</taxon>
        <taxon>Chromadorea</taxon>
        <taxon>Rhabditida</taxon>
        <taxon>Rhabditina</taxon>
        <taxon>Diplogasteromorpha</taxon>
        <taxon>Diplogasteroidea</taxon>
        <taxon>Neodiplogasteridae</taxon>
        <taxon>Pristionchus</taxon>
    </lineage>
</organism>
<dbReference type="AlphaFoldDB" id="A0AAV5VFE3"/>
<evidence type="ECO:0000313" key="2">
    <source>
        <dbReference type="Proteomes" id="UP001432322"/>
    </source>
</evidence>
<evidence type="ECO:0000313" key="1">
    <source>
        <dbReference type="EMBL" id="GMT18406.1"/>
    </source>
</evidence>
<dbReference type="EMBL" id="BTSY01000003">
    <property type="protein sequence ID" value="GMT18406.1"/>
    <property type="molecule type" value="Genomic_DNA"/>
</dbReference>
<reference evidence="1" key="1">
    <citation type="submission" date="2023-10" db="EMBL/GenBank/DDBJ databases">
        <title>Genome assembly of Pristionchus species.</title>
        <authorList>
            <person name="Yoshida K."/>
            <person name="Sommer R.J."/>
        </authorList>
    </citation>
    <scope>NUCLEOTIDE SEQUENCE</scope>
    <source>
        <strain evidence="1">RS5133</strain>
    </source>
</reference>
<protein>
    <submittedName>
        <fullName evidence="1">Uncharacterized protein</fullName>
    </submittedName>
</protein>
<comment type="caution">
    <text evidence="1">The sequence shown here is derived from an EMBL/GenBank/DDBJ whole genome shotgun (WGS) entry which is preliminary data.</text>
</comment>
<keyword evidence="2" id="KW-1185">Reference proteome</keyword>
<gene>
    <name evidence="1" type="ORF">PFISCL1PPCAC_9703</name>
</gene>
<proteinExistence type="predicted"/>
<sequence>VYISMKIRSLQSLKSHKTVELKALAKLRNVFVPVFVYCIRESQSFASRRDPIRPLEMRNEGYLSTLDQLPIDRGKEGKRLETV</sequence>